<dbReference type="Proteomes" id="UP001275440">
    <property type="component" value="Unassembled WGS sequence"/>
</dbReference>
<protein>
    <submittedName>
        <fullName evidence="2">Uncharacterized protein</fullName>
    </submittedName>
</protein>
<reference evidence="2 3" key="1">
    <citation type="submission" date="2019-10" db="EMBL/GenBank/DDBJ databases">
        <title>Draft Genome Assembly of Rhodococcus zopfii DSM44189.</title>
        <authorList>
            <person name="Sutton J.M."/>
            <person name="Akob D.M."/>
            <person name="Bushman T.J."/>
        </authorList>
    </citation>
    <scope>NUCLEOTIDE SEQUENCE [LARGE SCALE GENOMIC DNA]</scope>
    <source>
        <strain evidence="2 3">DSM 44189</strain>
    </source>
</reference>
<feature type="compositionally biased region" description="Polar residues" evidence="1">
    <location>
        <begin position="41"/>
        <end position="50"/>
    </location>
</feature>
<name>A0ABU3WNZ2_9NOCA</name>
<feature type="region of interest" description="Disordered" evidence="1">
    <location>
        <begin position="33"/>
        <end position="61"/>
    </location>
</feature>
<keyword evidence="3" id="KW-1185">Reference proteome</keyword>
<comment type="caution">
    <text evidence="2">The sequence shown here is derived from an EMBL/GenBank/DDBJ whole genome shotgun (WGS) entry which is preliminary data.</text>
</comment>
<proteinExistence type="predicted"/>
<accession>A0ABU3WNZ2</accession>
<evidence type="ECO:0000313" key="3">
    <source>
        <dbReference type="Proteomes" id="UP001275440"/>
    </source>
</evidence>
<dbReference type="EMBL" id="WBMO01000001">
    <property type="protein sequence ID" value="MDV2475724.1"/>
    <property type="molecule type" value="Genomic_DNA"/>
</dbReference>
<sequence>MLSLLEPHGISPRDLESYRVVFGKVNEYCGLRSGPARESGEATQNNTQPIDATIDWDSVMH</sequence>
<gene>
    <name evidence="2" type="ORF">F8M49_10670</name>
</gene>
<organism evidence="2 3">
    <name type="scientific">Rhodococcus zopfii</name>
    <dbReference type="NCBI Taxonomy" id="43772"/>
    <lineage>
        <taxon>Bacteria</taxon>
        <taxon>Bacillati</taxon>
        <taxon>Actinomycetota</taxon>
        <taxon>Actinomycetes</taxon>
        <taxon>Mycobacteriales</taxon>
        <taxon>Nocardiaceae</taxon>
        <taxon>Rhodococcus</taxon>
    </lineage>
</organism>
<evidence type="ECO:0000256" key="1">
    <source>
        <dbReference type="SAM" id="MobiDB-lite"/>
    </source>
</evidence>
<evidence type="ECO:0000313" key="2">
    <source>
        <dbReference type="EMBL" id="MDV2475724.1"/>
    </source>
</evidence>